<keyword evidence="4 8" id="KW-0560">Oxidoreductase</keyword>
<dbReference type="InterPro" id="IPR036396">
    <property type="entry name" value="Cyt_P450_sf"/>
</dbReference>
<dbReference type="GO" id="GO:0005737">
    <property type="term" value="C:cytoplasm"/>
    <property type="evidence" value="ECO:0007669"/>
    <property type="project" value="TreeGrafter"/>
</dbReference>
<keyword evidence="5 7" id="KW-0408">Iron</keyword>
<evidence type="ECO:0000256" key="3">
    <source>
        <dbReference type="ARBA" id="ARBA00022723"/>
    </source>
</evidence>
<keyword evidence="3 7" id="KW-0479">Metal-binding</keyword>
<comment type="similarity">
    <text evidence="2 8">Belongs to the cytochrome P450 family.</text>
</comment>
<dbReference type="PRINTS" id="PR00385">
    <property type="entry name" value="P450"/>
</dbReference>
<evidence type="ECO:0000256" key="1">
    <source>
        <dbReference type="ARBA" id="ARBA00001971"/>
    </source>
</evidence>
<organism evidence="9">
    <name type="scientific">Eurytemora affinis</name>
    <name type="common">Copepod</name>
    <name type="synonym">Temora affinis</name>
    <dbReference type="NCBI Taxonomy" id="88015"/>
    <lineage>
        <taxon>Eukaryota</taxon>
        <taxon>Metazoa</taxon>
        <taxon>Ecdysozoa</taxon>
        <taxon>Arthropoda</taxon>
        <taxon>Crustacea</taxon>
        <taxon>Multicrustacea</taxon>
        <taxon>Hexanauplia</taxon>
        <taxon>Copepoda</taxon>
        <taxon>Calanoida</taxon>
        <taxon>Temoridae</taxon>
        <taxon>Eurytemora</taxon>
    </lineage>
</organism>
<dbReference type="PROSITE" id="PS00086">
    <property type="entry name" value="CYTOCHROME_P450"/>
    <property type="match status" value="1"/>
</dbReference>
<protein>
    <submittedName>
        <fullName evidence="9">CYP3031A4</fullName>
    </submittedName>
</protein>
<evidence type="ECO:0000256" key="2">
    <source>
        <dbReference type="ARBA" id="ARBA00010617"/>
    </source>
</evidence>
<feature type="binding site" description="axial binding residue" evidence="7">
    <location>
        <position position="446"/>
    </location>
    <ligand>
        <name>heme</name>
        <dbReference type="ChEBI" id="CHEBI:30413"/>
    </ligand>
    <ligandPart>
        <name>Fe</name>
        <dbReference type="ChEBI" id="CHEBI:18248"/>
    </ligandPart>
</feature>
<dbReference type="GO" id="GO:0020037">
    <property type="term" value="F:heme binding"/>
    <property type="evidence" value="ECO:0007669"/>
    <property type="project" value="InterPro"/>
</dbReference>
<dbReference type="PANTHER" id="PTHR24300">
    <property type="entry name" value="CYTOCHROME P450 508A4-RELATED"/>
    <property type="match status" value="1"/>
</dbReference>
<name>A0A8B0MFP7_EURAF</name>
<dbReference type="GO" id="GO:0006082">
    <property type="term" value="P:organic acid metabolic process"/>
    <property type="evidence" value="ECO:0007669"/>
    <property type="project" value="TreeGrafter"/>
</dbReference>
<dbReference type="InterPro" id="IPR002401">
    <property type="entry name" value="Cyt_P450_E_grp-I"/>
</dbReference>
<keyword evidence="6 8" id="KW-0503">Monooxygenase</keyword>
<dbReference type="AlphaFoldDB" id="A0A8B0MFP7"/>
<dbReference type="OrthoDB" id="3934656at2759"/>
<dbReference type="SUPFAM" id="SSF48264">
    <property type="entry name" value="Cytochrome P450"/>
    <property type="match status" value="1"/>
</dbReference>
<dbReference type="PANTHER" id="PTHR24300:SF403">
    <property type="entry name" value="CYTOCHROME P450 306A1"/>
    <property type="match status" value="1"/>
</dbReference>
<evidence type="ECO:0000256" key="7">
    <source>
        <dbReference type="PIRSR" id="PIRSR602401-1"/>
    </source>
</evidence>
<evidence type="ECO:0000313" key="9">
    <source>
        <dbReference type="EMBL" id="QTW43672.1"/>
    </source>
</evidence>
<evidence type="ECO:0000256" key="6">
    <source>
        <dbReference type="ARBA" id="ARBA00023033"/>
    </source>
</evidence>
<accession>A0A8B0MFP7</accession>
<dbReference type="InterPro" id="IPR050182">
    <property type="entry name" value="Cytochrome_P450_fam2"/>
</dbReference>
<dbReference type="GO" id="GO:0016712">
    <property type="term" value="F:oxidoreductase activity, acting on paired donors, with incorporation or reduction of molecular oxygen, reduced flavin or flavoprotein as one donor, and incorporation of one atom of oxygen"/>
    <property type="evidence" value="ECO:0007669"/>
    <property type="project" value="TreeGrafter"/>
</dbReference>
<dbReference type="Pfam" id="PF00067">
    <property type="entry name" value="p450"/>
    <property type="match status" value="1"/>
</dbReference>
<dbReference type="GO" id="GO:0005506">
    <property type="term" value="F:iron ion binding"/>
    <property type="evidence" value="ECO:0007669"/>
    <property type="project" value="InterPro"/>
</dbReference>
<evidence type="ECO:0000256" key="5">
    <source>
        <dbReference type="ARBA" id="ARBA00023004"/>
    </source>
</evidence>
<dbReference type="InterPro" id="IPR001128">
    <property type="entry name" value="Cyt_P450"/>
</dbReference>
<reference evidence="9" key="2">
    <citation type="journal article" name="Mar. Pollut. Bull.">
        <title>The genome of the European estuarine calanoid copepod Eurytemora affinis: Potential use in molecular ecotoxicology.</title>
        <authorList>
            <person name="Choi B.S."/>
            <person name="Kim D.H."/>
            <person name="Kim M.S."/>
            <person name="Park J.C."/>
            <person name="Lee Y.H."/>
            <person name="Kim H.J."/>
            <person name="Jeong C.B."/>
            <person name="Hagiwara A."/>
            <person name="Souissi S."/>
            <person name="Lee J.S."/>
        </authorList>
    </citation>
    <scope>NUCLEOTIDE SEQUENCE</scope>
</reference>
<dbReference type="EMBL" id="MW149372">
    <property type="protein sequence ID" value="QTW43672.1"/>
    <property type="molecule type" value="mRNA"/>
</dbReference>
<proteinExistence type="evidence at transcript level"/>
<keyword evidence="7 8" id="KW-0349">Heme</keyword>
<evidence type="ECO:0000256" key="4">
    <source>
        <dbReference type="ARBA" id="ARBA00023002"/>
    </source>
</evidence>
<evidence type="ECO:0000256" key="8">
    <source>
        <dbReference type="RuleBase" id="RU000461"/>
    </source>
</evidence>
<dbReference type="InterPro" id="IPR017972">
    <property type="entry name" value="Cyt_P450_CS"/>
</dbReference>
<dbReference type="GO" id="GO:0008395">
    <property type="term" value="F:steroid hydroxylase activity"/>
    <property type="evidence" value="ECO:0007669"/>
    <property type="project" value="TreeGrafter"/>
</dbReference>
<dbReference type="Gene3D" id="1.10.630.10">
    <property type="entry name" value="Cytochrome P450"/>
    <property type="match status" value="1"/>
</dbReference>
<dbReference type="FunFam" id="1.10.630.10:FF:000036">
    <property type="entry name" value="CYtochrome P450 family"/>
    <property type="match status" value="1"/>
</dbReference>
<dbReference type="GO" id="GO:0006805">
    <property type="term" value="P:xenobiotic metabolic process"/>
    <property type="evidence" value="ECO:0007669"/>
    <property type="project" value="TreeGrafter"/>
</dbReference>
<comment type="cofactor">
    <cofactor evidence="1 7">
        <name>heme</name>
        <dbReference type="ChEBI" id="CHEBI:30413"/>
    </cofactor>
</comment>
<reference evidence="9" key="1">
    <citation type="submission" date="2020-10" db="EMBL/GenBank/DDBJ databases">
        <authorList>
            <person name="Kim D.-H."/>
        </authorList>
    </citation>
    <scope>NUCLEOTIDE SEQUENCE</scope>
</reference>
<dbReference type="PRINTS" id="PR00463">
    <property type="entry name" value="EP450I"/>
</dbReference>
<sequence length="501" mass="57304">MNIPSFTSIQNQVGRKEYNSLPSPGLCLPFLGHYTIFLETTEPLKRVWNLYKKYSKKGLMLMTVLGQNMVIVGDFDTLKQLFNNPDVQNRGHGDYKKCQIAGKVSMERGTKLQPLGGIFLSQGKIWSEQRRLTVKTLKDFGFGKSSMEEIIQDEVKQFINYIKQFNPTEPREITGLFTLPILNSLWKITVGESFAYDNPKLEKIHEMLGEFVKNIVHISTFLEIMYPWIFDLFPNFLNRQSNIDIHKSLASMMRESIDQHRKTLDVNSPRDVIDTVLIEIEHTEDESSSFYKETGYANLVNTLIDLFMGGSETTSTTLTWAVLYMVREPQVQRKVQAELDAVVGSSRPPTLADRPKLPYTEAVMMEIQRCGNIVPFALYHMSSIPIEINGLSIPANTMICPCIAEIQKGNHWKDGMSFRPERFLDESGGIKPNELLIPFSIGKRRCPGETFAMMEFFLFFTNILQHFSFLPEVEGQVPTEEYFAGLTVIPKPFKSIIMPRT</sequence>